<reference evidence="2" key="1">
    <citation type="submission" date="2017-02" db="UniProtKB">
        <authorList>
            <consortium name="WormBaseParasite"/>
        </authorList>
    </citation>
    <scope>IDENTIFICATION</scope>
</reference>
<evidence type="ECO:0000313" key="2">
    <source>
        <dbReference type="WBParaSite" id="ALUE_0001863601-mRNA-1"/>
    </source>
</evidence>
<dbReference type="AlphaFoldDB" id="A0A0M3IJ49"/>
<dbReference type="Proteomes" id="UP000036681">
    <property type="component" value="Unplaced"/>
</dbReference>
<sequence>MRQVSVHQMREASFERYTLERSCAHKLIGVFFFFALRRVYT</sequence>
<name>A0A0M3IJ49_ASCLU</name>
<dbReference type="WBParaSite" id="ALUE_0001863601-mRNA-1">
    <property type="protein sequence ID" value="ALUE_0001863601-mRNA-1"/>
    <property type="gene ID" value="ALUE_0001863601"/>
</dbReference>
<organism evidence="1 2">
    <name type="scientific">Ascaris lumbricoides</name>
    <name type="common">Giant roundworm</name>
    <dbReference type="NCBI Taxonomy" id="6252"/>
    <lineage>
        <taxon>Eukaryota</taxon>
        <taxon>Metazoa</taxon>
        <taxon>Ecdysozoa</taxon>
        <taxon>Nematoda</taxon>
        <taxon>Chromadorea</taxon>
        <taxon>Rhabditida</taxon>
        <taxon>Spirurina</taxon>
        <taxon>Ascaridomorpha</taxon>
        <taxon>Ascaridoidea</taxon>
        <taxon>Ascarididae</taxon>
        <taxon>Ascaris</taxon>
    </lineage>
</organism>
<protein>
    <submittedName>
        <fullName evidence="2">Uncharacterized protein</fullName>
    </submittedName>
</protein>
<proteinExistence type="predicted"/>
<keyword evidence="1" id="KW-1185">Reference proteome</keyword>
<evidence type="ECO:0000313" key="1">
    <source>
        <dbReference type="Proteomes" id="UP000036681"/>
    </source>
</evidence>
<accession>A0A0M3IJ49</accession>